<keyword evidence="2" id="KW-1133">Transmembrane helix</keyword>
<feature type="compositionally biased region" description="Acidic residues" evidence="1">
    <location>
        <begin position="95"/>
        <end position="104"/>
    </location>
</feature>
<evidence type="ECO:0000313" key="4">
    <source>
        <dbReference type="EMBL" id="AEY59097.1"/>
    </source>
</evidence>
<dbReference type="GO" id="GO:0071260">
    <property type="term" value="P:cellular response to mechanical stimulus"/>
    <property type="evidence" value="ECO:0007669"/>
    <property type="project" value="TreeGrafter"/>
</dbReference>
<organism evidence="4">
    <name type="scientific">Apis cerana</name>
    <name type="common">Indian honeybee</name>
    <dbReference type="NCBI Taxonomy" id="7461"/>
    <lineage>
        <taxon>Eukaryota</taxon>
        <taxon>Metazoa</taxon>
        <taxon>Ecdysozoa</taxon>
        <taxon>Arthropoda</taxon>
        <taxon>Hexapoda</taxon>
        <taxon>Insecta</taxon>
        <taxon>Pterygota</taxon>
        <taxon>Neoptera</taxon>
        <taxon>Endopterygota</taxon>
        <taxon>Hymenoptera</taxon>
        <taxon>Apocrita</taxon>
        <taxon>Aculeata</taxon>
        <taxon>Apoidea</taxon>
        <taxon>Anthophila</taxon>
        <taxon>Apidae</taxon>
        <taxon>Apis</taxon>
    </lineage>
</organism>
<dbReference type="Pfam" id="PF23188">
    <property type="entry name" value="THU_Piezo1"/>
    <property type="match status" value="1"/>
</dbReference>
<dbReference type="InterPro" id="IPR056768">
    <property type="entry name" value="THU_Piezo"/>
</dbReference>
<dbReference type="EMBL" id="JR040351">
    <property type="protein sequence ID" value="AEY59097.1"/>
    <property type="molecule type" value="mRNA"/>
</dbReference>
<evidence type="ECO:0000256" key="1">
    <source>
        <dbReference type="SAM" id="MobiDB-lite"/>
    </source>
</evidence>
<dbReference type="GO" id="GO:0050982">
    <property type="term" value="P:detection of mechanical stimulus"/>
    <property type="evidence" value="ECO:0007669"/>
    <property type="project" value="TreeGrafter"/>
</dbReference>
<feature type="region of interest" description="Disordered" evidence="1">
    <location>
        <begin position="60"/>
        <end position="121"/>
    </location>
</feature>
<dbReference type="AlphaFoldDB" id="V9IEM9"/>
<dbReference type="InterPro" id="IPR027272">
    <property type="entry name" value="Piezo"/>
</dbReference>
<keyword evidence="2" id="KW-0812">Transmembrane</keyword>
<feature type="compositionally biased region" description="Basic and acidic residues" evidence="1">
    <location>
        <begin position="203"/>
        <end position="214"/>
    </location>
</feature>
<dbReference type="PANTHER" id="PTHR13167:SF25">
    <property type="entry name" value="PIEZO-TYPE MECHANOSENSITIVE ION CHANNEL COMPONENT"/>
    <property type="match status" value="1"/>
</dbReference>
<accession>V9IEM9</accession>
<feature type="compositionally biased region" description="Low complexity" evidence="1">
    <location>
        <begin position="79"/>
        <end position="94"/>
    </location>
</feature>
<evidence type="ECO:0000259" key="3">
    <source>
        <dbReference type="Pfam" id="PF23188"/>
    </source>
</evidence>
<dbReference type="GO" id="GO:0008381">
    <property type="term" value="F:mechanosensitive monoatomic ion channel activity"/>
    <property type="evidence" value="ECO:0007669"/>
    <property type="project" value="InterPro"/>
</dbReference>
<dbReference type="GO" id="GO:0005261">
    <property type="term" value="F:monoatomic cation channel activity"/>
    <property type="evidence" value="ECO:0007669"/>
    <property type="project" value="TreeGrafter"/>
</dbReference>
<protein>
    <submittedName>
        <fullName evidence="4">Protein FAM38A</fullName>
    </submittedName>
</protein>
<feature type="region of interest" description="Disordered" evidence="1">
    <location>
        <begin position="1"/>
        <end position="20"/>
    </location>
</feature>
<dbReference type="PANTHER" id="PTHR13167">
    <property type="entry name" value="PIEZO-TYPE MECHANOSENSITIVE ION CHANNEL COMPONENT"/>
    <property type="match status" value="1"/>
</dbReference>
<reference evidence="4" key="1">
    <citation type="submission" date="2011-11" db="EMBL/GenBank/DDBJ databases">
        <title>Decoding the brain transcriptome of the Eastern honeybee (Apis cerana) based on pyrosequencing.</title>
        <authorList>
            <person name="Sun L."/>
            <person name="Zheng H."/>
            <person name="Wang Y."/>
            <person name="Xie X."/>
            <person name="Zhu Y."/>
            <person name="Gu W."/>
            <person name="Wang S."/>
        </authorList>
    </citation>
    <scope>NUCLEOTIDE SEQUENCE</scope>
    <source>
        <tissue evidence="4">Brain</tissue>
    </source>
</reference>
<feature type="transmembrane region" description="Helical" evidence="2">
    <location>
        <begin position="252"/>
        <end position="276"/>
    </location>
</feature>
<feature type="transmembrane region" description="Helical" evidence="2">
    <location>
        <begin position="308"/>
        <end position="327"/>
    </location>
</feature>
<proteinExistence type="evidence at transcript level"/>
<feature type="transmembrane region" description="Helical" evidence="2">
    <location>
        <begin position="134"/>
        <end position="153"/>
    </location>
</feature>
<feature type="compositionally biased region" description="Basic and acidic residues" evidence="1">
    <location>
        <begin position="105"/>
        <end position="121"/>
    </location>
</feature>
<name>V9IEM9_APICE</name>
<gene>
    <name evidence="4" type="ORF">ACCB01765.1</name>
</gene>
<feature type="region of interest" description="Disordered" evidence="1">
    <location>
        <begin position="203"/>
        <end position="226"/>
    </location>
</feature>
<feature type="domain" description="Piezo transmembrane helical unit" evidence="3">
    <location>
        <begin position="264"/>
        <end position="336"/>
    </location>
</feature>
<feature type="transmembrane region" description="Helical" evidence="2">
    <location>
        <begin position="283"/>
        <end position="302"/>
    </location>
</feature>
<dbReference type="GO" id="GO:0042391">
    <property type="term" value="P:regulation of membrane potential"/>
    <property type="evidence" value="ECO:0007669"/>
    <property type="project" value="TreeGrafter"/>
</dbReference>
<evidence type="ECO:0000256" key="2">
    <source>
        <dbReference type="SAM" id="Phobius"/>
    </source>
</evidence>
<sequence length="341" mass="39234">MIPDTESEKREAEKRRELEQRGRRMTISELMNTLIKTDIEIATHVAMYGGTEKDALKLRRRSEPLTRKKSSMSYLSARSETAVATDAADVTSADVETEEKDEEEREKTEVTDVEEEKKHEEEIPKEERISIATYFNFLIAIINSTFISMTRYLNRFSRDYRYIRKVLTKEKKLLKAKPDLQMGMRLGMNQMWQPMNFLKKESTNGNTEEIHDAGEGPSQPRPQEQSTLFSEISPVQHDDDRGELSEADQPPIIQLLASIWFAILSHSSLFCYFMVFLHQIKNASVLSIPLPLMVFFWGSLTIPRPSKTFWITLIAYTEAIVIVKVHLSIGSIALESRSCTE</sequence>
<dbReference type="GO" id="GO:0005886">
    <property type="term" value="C:plasma membrane"/>
    <property type="evidence" value="ECO:0007669"/>
    <property type="project" value="TreeGrafter"/>
</dbReference>
<keyword evidence="2" id="KW-0472">Membrane</keyword>